<evidence type="ECO:0000256" key="8">
    <source>
        <dbReference type="ARBA" id="ARBA00022692"/>
    </source>
</evidence>
<dbReference type="GO" id="GO:0006122">
    <property type="term" value="P:mitochondrial electron transport, ubiquinol to cytochrome c"/>
    <property type="evidence" value="ECO:0007669"/>
    <property type="project" value="TreeGrafter"/>
</dbReference>
<dbReference type="Pfam" id="PF00032">
    <property type="entry name" value="Cytochrom_B_C"/>
    <property type="match status" value="1"/>
</dbReference>
<dbReference type="RefSeq" id="YP_010489343.1">
    <property type="nucleotide sequence ID" value="NC_066659.1"/>
</dbReference>
<dbReference type="PANTHER" id="PTHR19271">
    <property type="entry name" value="CYTOCHROME B"/>
    <property type="match status" value="1"/>
</dbReference>
<dbReference type="InterPro" id="IPR005798">
    <property type="entry name" value="Cyt_b/b6_C"/>
</dbReference>
<dbReference type="PANTHER" id="PTHR19271:SF16">
    <property type="entry name" value="CYTOCHROME B"/>
    <property type="match status" value="1"/>
</dbReference>
<name>A0A977IW39_9BILA</name>
<dbReference type="EMBL" id="ON297682">
    <property type="protein sequence ID" value="UWK23988.1"/>
    <property type="molecule type" value="Genomic_DNA"/>
</dbReference>
<feature type="transmembrane region" description="Helical" evidence="17">
    <location>
        <begin position="65"/>
        <end position="87"/>
    </location>
</feature>
<comment type="similarity">
    <text evidence="17">Belongs to the cytochrome b family.</text>
</comment>
<feature type="transmembrane region" description="Helical" evidence="17">
    <location>
        <begin position="275"/>
        <end position="294"/>
    </location>
</feature>
<evidence type="ECO:0000256" key="2">
    <source>
        <dbReference type="ARBA" id="ARBA00004448"/>
    </source>
</evidence>
<feature type="transmembrane region" description="Helical" evidence="17">
    <location>
        <begin position="128"/>
        <end position="153"/>
    </location>
</feature>
<feature type="transmembrane region" description="Helical" evidence="17">
    <location>
        <begin position="300"/>
        <end position="319"/>
    </location>
</feature>
<evidence type="ECO:0000256" key="6">
    <source>
        <dbReference type="ARBA" id="ARBA00022617"/>
    </source>
</evidence>
<comment type="subunit">
    <text evidence="3">The main subunits of complex b-c1 are: cytochrome b, cytochrome c1 and the Rieske protein.</text>
</comment>
<keyword evidence="8 17" id="KW-0812">Transmembrane</keyword>
<evidence type="ECO:0000259" key="18">
    <source>
        <dbReference type="PROSITE" id="PS51002"/>
    </source>
</evidence>
<keyword evidence="11 17" id="KW-0249">Electron transport</keyword>
<reference evidence="20" key="2">
    <citation type="journal article" date="2023" name="Parasitol. Int.">
        <title>Population genetics study of Strongyloides fuelleborni and phylogenetic considerations on primate-infecting species of Strongyloides based on their mitochondrial genome sequences.</title>
        <authorList>
            <person name="Ko P.P."/>
            <person name="Haraguchi M."/>
            <person name="Hara T."/>
            <person name="Hieu D.D."/>
            <person name="Ito A."/>
            <person name="Tanaka R."/>
            <person name="Tanaka M."/>
            <person name="Suzumura T."/>
            <person name="Ueda M."/>
            <person name="Yoshida A."/>
            <person name="Maruyama H."/>
            <person name="Nagayasu E."/>
        </authorList>
    </citation>
    <scope>NUCLEOTIDE SEQUENCE</scope>
    <source>
        <strain evidence="20">SIMIRI001_4</strain>
    </source>
</reference>
<protein>
    <recommendedName>
        <fullName evidence="4 17">Cytochrome b</fullName>
    </recommendedName>
</protein>
<keyword evidence="15 17" id="KW-0496">Mitochondrion</keyword>
<comment type="cofactor">
    <cofactor evidence="17">
        <name>heme b</name>
        <dbReference type="ChEBI" id="CHEBI:60344"/>
    </cofactor>
    <text evidence="17">Binds 2 heme groups non-covalently.</text>
</comment>
<evidence type="ECO:0000256" key="7">
    <source>
        <dbReference type="ARBA" id="ARBA00022660"/>
    </source>
</evidence>
<evidence type="ECO:0000256" key="10">
    <source>
        <dbReference type="ARBA" id="ARBA00022792"/>
    </source>
</evidence>
<evidence type="ECO:0000256" key="4">
    <source>
        <dbReference type="ARBA" id="ARBA00013531"/>
    </source>
</evidence>
<accession>A0A977IW39</accession>
<dbReference type="InterPro" id="IPR027387">
    <property type="entry name" value="Cytb/b6-like_sf"/>
</dbReference>
<feature type="domain" description="Cytochrome b/b6 C-terminal region profile" evidence="19">
    <location>
        <begin position="198"/>
        <end position="361"/>
    </location>
</feature>
<dbReference type="Gene3D" id="1.20.810.10">
    <property type="entry name" value="Cytochrome Bc1 Complex, Chain C"/>
    <property type="match status" value="1"/>
</dbReference>
<evidence type="ECO:0000256" key="15">
    <source>
        <dbReference type="ARBA" id="ARBA00023128"/>
    </source>
</evidence>
<evidence type="ECO:0000256" key="11">
    <source>
        <dbReference type="ARBA" id="ARBA00022982"/>
    </source>
</evidence>
<evidence type="ECO:0000256" key="14">
    <source>
        <dbReference type="ARBA" id="ARBA00023075"/>
    </source>
</evidence>
<feature type="transmembrane region" description="Helical" evidence="17">
    <location>
        <begin position="20"/>
        <end position="45"/>
    </location>
</feature>
<feature type="transmembrane region" description="Helical" evidence="17">
    <location>
        <begin position="217"/>
        <end position="237"/>
    </location>
</feature>
<keyword evidence="16 17" id="KW-0472">Membrane</keyword>
<keyword evidence="13 17" id="KW-0408">Iron</keyword>
<reference evidence="20" key="1">
    <citation type="submission" date="2022-04" db="EMBL/GenBank/DDBJ databases">
        <authorList>
            <person name="Nagayasu E."/>
        </authorList>
    </citation>
    <scope>NUCLEOTIDE SEQUENCE</scope>
    <source>
        <strain evidence="20">SIMIRI001_4</strain>
    </source>
</reference>
<proteinExistence type="inferred from homology"/>
<feature type="transmembrane region" description="Helical" evidence="17">
    <location>
        <begin position="165"/>
        <end position="188"/>
    </location>
</feature>
<evidence type="ECO:0000256" key="17">
    <source>
        <dbReference type="RuleBase" id="RU362117"/>
    </source>
</evidence>
<dbReference type="AlphaFoldDB" id="A0A977IW39"/>
<dbReference type="InterPro" id="IPR016174">
    <property type="entry name" value="Di-haem_cyt_TM"/>
</dbReference>
<evidence type="ECO:0000256" key="3">
    <source>
        <dbReference type="ARBA" id="ARBA00011649"/>
    </source>
</evidence>
<keyword evidence="10" id="KW-0999">Mitochondrion inner membrane</keyword>
<organism evidence="20">
    <name type="scientific">Strongyloides cebus</name>
    <dbReference type="NCBI Taxonomy" id="174719"/>
    <lineage>
        <taxon>Eukaryota</taxon>
        <taxon>Metazoa</taxon>
        <taxon>Ecdysozoa</taxon>
        <taxon>Nematoda</taxon>
        <taxon>Chromadorea</taxon>
        <taxon>Rhabditida</taxon>
        <taxon>Tylenchina</taxon>
        <taxon>Panagrolaimomorpha</taxon>
        <taxon>Strongyloidoidea</taxon>
        <taxon>Strongyloididae</taxon>
        <taxon>Strongyloides</taxon>
    </lineage>
</organism>
<sequence length="361" mass="43070">MINIFSFSFFPTSKSISISWNFGSMLGMVVFFQIVTGLFLSFYYVPGYGAFDSIQYIMYDVNYGWVFRIFHFNGASLFFIFMYLHFFKGLFFSSYRLNFVWNTGLLILLLVMVEAFMGYVLVWSQMSFWACVVITSLLSVLPYFGLSLVVWIWGGFNVVFNTLKFFFVFHFLIPWLILVFVLFHLFFLHKTGSTSFLGCHGDYDKVSFYPYFLLKDLYNVFFFLCFFFFVFSYPYFLGDCEMFVEANSMMSPVHIVPEWYFLFAYAILRSIPNKFLGVFALFFSILIFFFFSFFKNYLPVLFSLNKFLVVIFILVVILLSWLGQCHVEDPFIFLGMFFSIFYFVVVFLIFFNYYFSYYLFV</sequence>
<dbReference type="GO" id="GO:0008121">
    <property type="term" value="F:quinol-cytochrome-c reductase activity"/>
    <property type="evidence" value="ECO:0007669"/>
    <property type="project" value="TreeGrafter"/>
</dbReference>
<dbReference type="SUPFAM" id="SSF81342">
    <property type="entry name" value="Transmembrane di-heme cytochromes"/>
    <property type="match status" value="1"/>
</dbReference>
<dbReference type="CDD" id="cd00284">
    <property type="entry name" value="Cytochrome_b_N"/>
    <property type="match status" value="1"/>
</dbReference>
<comment type="function">
    <text evidence="1 17">Component of the ubiquinol-cytochrome c reductase complex (complex III or cytochrome b-c1 complex) that is part of the mitochondrial respiratory chain. The b-c1 complex mediates electron transfer from ubiquinol to cytochrome c. Contributes to the generation of a proton gradient across the mitochondrial membrane that is then used for ATP synthesis.</text>
</comment>
<dbReference type="InterPro" id="IPR048259">
    <property type="entry name" value="Cytochrome_b_N_euk/bac"/>
</dbReference>
<evidence type="ECO:0000256" key="12">
    <source>
        <dbReference type="ARBA" id="ARBA00022989"/>
    </source>
</evidence>
<dbReference type="PROSITE" id="PS51002">
    <property type="entry name" value="CYTB_NTER"/>
    <property type="match status" value="1"/>
</dbReference>
<evidence type="ECO:0000256" key="1">
    <source>
        <dbReference type="ARBA" id="ARBA00002566"/>
    </source>
</evidence>
<dbReference type="InterPro" id="IPR005797">
    <property type="entry name" value="Cyt_b/b6_N"/>
</dbReference>
<dbReference type="SUPFAM" id="SSF81648">
    <property type="entry name" value="a domain/subunit of cytochrome bc1 complex (Ubiquinol-cytochrome c reductase)"/>
    <property type="match status" value="1"/>
</dbReference>
<dbReference type="PROSITE" id="PS51003">
    <property type="entry name" value="CYTB_CTER"/>
    <property type="match status" value="1"/>
</dbReference>
<keyword evidence="6 17" id="KW-0349">Heme</keyword>
<keyword evidence="12 17" id="KW-1133">Transmembrane helix</keyword>
<evidence type="ECO:0000256" key="5">
    <source>
        <dbReference type="ARBA" id="ARBA00022448"/>
    </source>
</evidence>
<keyword evidence="9 17" id="KW-0479">Metal-binding</keyword>
<dbReference type="GO" id="GO:0005743">
    <property type="term" value="C:mitochondrial inner membrane"/>
    <property type="evidence" value="ECO:0007669"/>
    <property type="project" value="UniProtKB-SubCell"/>
</dbReference>
<comment type="subcellular location">
    <subcellularLocation>
        <location evidence="2">Mitochondrion inner membrane</location>
        <topology evidence="2">Multi-pass membrane protein</topology>
    </subcellularLocation>
</comment>
<evidence type="ECO:0000259" key="19">
    <source>
        <dbReference type="PROSITE" id="PS51003"/>
    </source>
</evidence>
<dbReference type="InterPro" id="IPR036150">
    <property type="entry name" value="Cyt_b/b6_C_sf"/>
</dbReference>
<dbReference type="GO" id="GO:0046872">
    <property type="term" value="F:metal ion binding"/>
    <property type="evidence" value="ECO:0007669"/>
    <property type="project" value="UniProtKB-UniRule"/>
</dbReference>
<evidence type="ECO:0000256" key="16">
    <source>
        <dbReference type="ARBA" id="ARBA00023136"/>
    </source>
</evidence>
<keyword evidence="5 17" id="KW-0813">Transport</keyword>
<evidence type="ECO:0000313" key="20">
    <source>
        <dbReference type="EMBL" id="UWK23988.1"/>
    </source>
</evidence>
<gene>
    <name evidence="20" type="primary">cytb</name>
</gene>
<dbReference type="Pfam" id="PF00033">
    <property type="entry name" value="Cytochrome_B"/>
    <property type="match status" value="1"/>
</dbReference>
<feature type="transmembrane region" description="Helical" evidence="17">
    <location>
        <begin position="331"/>
        <end position="355"/>
    </location>
</feature>
<keyword evidence="7 17" id="KW-0679">Respiratory chain</keyword>
<dbReference type="GeneID" id="75308806"/>
<evidence type="ECO:0000256" key="13">
    <source>
        <dbReference type="ARBA" id="ARBA00023004"/>
    </source>
</evidence>
<feature type="domain" description="Cytochrome b/b6 N-terminal region profile" evidence="18">
    <location>
        <begin position="1"/>
        <end position="197"/>
    </location>
</feature>
<dbReference type="GO" id="GO:0016491">
    <property type="term" value="F:oxidoreductase activity"/>
    <property type="evidence" value="ECO:0007669"/>
    <property type="project" value="UniProtKB-UniRule"/>
</dbReference>
<keyword evidence="14" id="KW-0830">Ubiquinone</keyword>
<feature type="transmembrane region" description="Helical" evidence="17">
    <location>
        <begin position="99"/>
        <end position="121"/>
    </location>
</feature>
<evidence type="ECO:0000256" key="9">
    <source>
        <dbReference type="ARBA" id="ARBA00022723"/>
    </source>
</evidence>
<geneLocation type="mitochondrion" evidence="20"/>